<sequence length="492" mass="54899">MFDGANRRVVSLWFPRLASDRALRRHPVSGPFVLTLKEDNTNHIHCLNAAAEKQGLYRGMALSDARAFCPDLQSRMADLMTDRRFLIGLRRWATRYCPWVGLEGDDGLVMDITGSAHLSGGEAEMLGDLRQQFSHAGLTAQIGLGDTRGAAWALAHHGEGVAQPGQAMAALAPLPVAALRLDDETVTALQRLGLRSIGQLADTARAPLARRFGSGLLMRLDQAAGLQPEQISPLRDPPHYGVRISLPEPIGLEADVMAATTRLLERLCDKLAAQETGVRVLNLTLRRVDQQGQHVELRLARPMRDPARILPLFSRGIAEVDAGYGIDQLRLEATQVEALPTQQTSHSDDTSPGQLDDLITRIGTRIGLENIRRFLPADSHIPERSFLIAPAAYSSPESFPSDPRARPLIMFPPESIRATGPQPPQQFRWRRMPLTTLRATGPERIAPEWWLDDQNWRSGMRDYWRVETRQGRRLWLFYTPQEPGWFVQGEFP</sequence>
<dbReference type="GO" id="GO:0003684">
    <property type="term" value="F:damaged DNA binding"/>
    <property type="evidence" value="ECO:0007669"/>
    <property type="project" value="InterPro"/>
</dbReference>
<gene>
    <name evidence="9" type="ORF">CUV01_12080</name>
</gene>
<dbReference type="InterPro" id="IPR017961">
    <property type="entry name" value="DNA_pol_Y-fam_little_finger"/>
</dbReference>
<protein>
    <recommendedName>
        <fullName evidence="3">DNA-directed DNA polymerase</fullName>
        <ecNumber evidence="3">2.7.7.7</ecNumber>
    </recommendedName>
</protein>
<evidence type="ECO:0000256" key="4">
    <source>
        <dbReference type="ARBA" id="ARBA00022763"/>
    </source>
</evidence>
<dbReference type="PANTHER" id="PTHR35369:SF2">
    <property type="entry name" value="BLR3025 PROTEIN"/>
    <property type="match status" value="1"/>
</dbReference>
<name>A0A2K9EXK2_9RHOB</name>
<dbReference type="Gene3D" id="3.40.1170.60">
    <property type="match status" value="1"/>
</dbReference>
<evidence type="ECO:0000256" key="3">
    <source>
        <dbReference type="ARBA" id="ARBA00012417"/>
    </source>
</evidence>
<dbReference type="EMBL" id="CP025408">
    <property type="protein sequence ID" value="AUH34034.1"/>
    <property type="molecule type" value="Genomic_DNA"/>
</dbReference>
<dbReference type="Proteomes" id="UP000233742">
    <property type="component" value="Chromosome"/>
</dbReference>
<dbReference type="Pfam" id="PF00817">
    <property type="entry name" value="IMS"/>
    <property type="match status" value="1"/>
</dbReference>
<dbReference type="Gene3D" id="3.30.70.270">
    <property type="match status" value="1"/>
</dbReference>
<comment type="function">
    <text evidence="5">Poorly processive, error-prone DNA polymerase involved in untargeted mutagenesis. Copies undamaged DNA at stalled replication forks, which arise in vivo from mismatched or misaligned primer ends. These misaligned primers can be extended by PolIV. Exhibits no 3'-5' exonuclease (proofreading) activity. May be involved in translesional synthesis, in conjunction with the beta clamp from PolIII.</text>
</comment>
<reference evidence="9 10" key="1">
    <citation type="submission" date="2017-12" db="EMBL/GenBank/DDBJ databases">
        <authorList>
            <person name="Hurst M.R.H."/>
        </authorList>
    </citation>
    <scope>NUCLEOTIDE SEQUENCE [LARGE SCALE GENOMIC DNA]</scope>
    <source>
        <strain evidence="9 10">BM15</strain>
    </source>
</reference>
<dbReference type="GO" id="GO:0016740">
    <property type="term" value="F:transferase activity"/>
    <property type="evidence" value="ECO:0007669"/>
    <property type="project" value="UniProtKB-KW"/>
</dbReference>
<organism evidence="9 10">
    <name type="scientific">Paracoccus tegillarcae</name>
    <dbReference type="NCBI Taxonomy" id="1529068"/>
    <lineage>
        <taxon>Bacteria</taxon>
        <taxon>Pseudomonadati</taxon>
        <taxon>Pseudomonadota</taxon>
        <taxon>Alphaproteobacteria</taxon>
        <taxon>Rhodobacterales</taxon>
        <taxon>Paracoccaceae</taxon>
        <taxon>Paracoccus</taxon>
    </lineage>
</organism>
<comment type="catalytic activity">
    <reaction evidence="6">
        <text>DNA(n) + a 2'-deoxyribonucleoside 5'-triphosphate = DNA(n+1) + diphosphate</text>
        <dbReference type="Rhea" id="RHEA:22508"/>
        <dbReference type="Rhea" id="RHEA-COMP:17339"/>
        <dbReference type="Rhea" id="RHEA-COMP:17340"/>
        <dbReference type="ChEBI" id="CHEBI:33019"/>
        <dbReference type="ChEBI" id="CHEBI:61560"/>
        <dbReference type="ChEBI" id="CHEBI:173112"/>
        <dbReference type="EC" id="2.7.7.7"/>
    </reaction>
</comment>
<dbReference type="OrthoDB" id="9788640at2"/>
<comment type="similarity">
    <text evidence="1">Belongs to the DNA polymerase type-Y family.</text>
</comment>
<dbReference type="InterPro" id="IPR001126">
    <property type="entry name" value="UmuC"/>
</dbReference>
<evidence type="ECO:0000313" key="9">
    <source>
        <dbReference type="EMBL" id="AUH34034.1"/>
    </source>
</evidence>
<dbReference type="InterPro" id="IPR043128">
    <property type="entry name" value="Rev_trsase/Diguanyl_cyclase"/>
</dbReference>
<dbReference type="EC" id="2.7.7.7" evidence="3"/>
<feature type="domain" description="DNA polymerase Y-family little finger" evidence="8">
    <location>
        <begin position="240"/>
        <end position="343"/>
    </location>
</feature>
<evidence type="ECO:0000256" key="5">
    <source>
        <dbReference type="ARBA" id="ARBA00025589"/>
    </source>
</evidence>
<evidence type="ECO:0000259" key="7">
    <source>
        <dbReference type="Pfam" id="PF00817"/>
    </source>
</evidence>
<dbReference type="CDD" id="cd03468">
    <property type="entry name" value="PolY_like"/>
    <property type="match status" value="1"/>
</dbReference>
<evidence type="ECO:0000313" key="10">
    <source>
        <dbReference type="Proteomes" id="UP000233742"/>
    </source>
</evidence>
<accession>A0A2K9EXK2</accession>
<evidence type="ECO:0000256" key="6">
    <source>
        <dbReference type="ARBA" id="ARBA00049244"/>
    </source>
</evidence>
<dbReference type="KEGG" id="paro:CUV01_12080"/>
<evidence type="ECO:0000256" key="1">
    <source>
        <dbReference type="ARBA" id="ARBA00010945"/>
    </source>
</evidence>
<keyword evidence="10" id="KW-1185">Reference proteome</keyword>
<dbReference type="InterPro" id="IPR043502">
    <property type="entry name" value="DNA/RNA_pol_sf"/>
</dbReference>
<keyword evidence="9" id="KW-0808">Transferase</keyword>
<dbReference type="RefSeq" id="WP_101460699.1">
    <property type="nucleotide sequence ID" value="NZ_CP025408.1"/>
</dbReference>
<feature type="domain" description="UmuC" evidence="7">
    <location>
        <begin position="29"/>
        <end position="153"/>
    </location>
</feature>
<dbReference type="PANTHER" id="PTHR35369">
    <property type="entry name" value="BLR3025 PROTEIN-RELATED"/>
    <property type="match status" value="1"/>
</dbReference>
<dbReference type="InterPro" id="IPR050356">
    <property type="entry name" value="SulA_CellDiv_inhibitor"/>
</dbReference>
<keyword evidence="4" id="KW-0227">DNA damage</keyword>
<proteinExistence type="inferred from homology"/>
<comment type="subunit">
    <text evidence="2">Monomer.</text>
</comment>
<dbReference type="AlphaFoldDB" id="A0A2K9EXK2"/>
<dbReference type="GO" id="GO:0006281">
    <property type="term" value="P:DNA repair"/>
    <property type="evidence" value="ECO:0007669"/>
    <property type="project" value="InterPro"/>
</dbReference>
<dbReference type="Pfam" id="PF11799">
    <property type="entry name" value="IMS_C"/>
    <property type="match status" value="1"/>
</dbReference>
<dbReference type="SUPFAM" id="SSF56672">
    <property type="entry name" value="DNA/RNA polymerases"/>
    <property type="match status" value="1"/>
</dbReference>
<evidence type="ECO:0000256" key="2">
    <source>
        <dbReference type="ARBA" id="ARBA00011245"/>
    </source>
</evidence>
<evidence type="ECO:0000259" key="8">
    <source>
        <dbReference type="Pfam" id="PF11799"/>
    </source>
</evidence>